<evidence type="ECO:0000313" key="2">
    <source>
        <dbReference type="EMBL" id="KAF4626084.1"/>
    </source>
</evidence>
<dbReference type="OrthoDB" id="194443at2759"/>
<gene>
    <name evidence="2" type="ORF">G7Y89_g12075</name>
</gene>
<proteinExistence type="predicted"/>
<dbReference type="Gene3D" id="3.30.710.10">
    <property type="entry name" value="Potassium Channel Kv1.1, Chain A"/>
    <property type="match status" value="2"/>
</dbReference>
<dbReference type="AlphaFoldDB" id="A0A8H4W006"/>
<reference evidence="2 3" key="1">
    <citation type="submission" date="2020-03" db="EMBL/GenBank/DDBJ databases">
        <title>Draft Genome Sequence of Cudoniella acicularis.</title>
        <authorList>
            <person name="Buettner E."/>
            <person name="Kellner H."/>
        </authorList>
    </citation>
    <scope>NUCLEOTIDE SEQUENCE [LARGE SCALE GENOMIC DNA]</scope>
    <source>
        <strain evidence="2 3">DSM 108380</strain>
    </source>
</reference>
<evidence type="ECO:0008006" key="4">
    <source>
        <dbReference type="Google" id="ProtNLM"/>
    </source>
</evidence>
<evidence type="ECO:0000256" key="1">
    <source>
        <dbReference type="SAM" id="MobiDB-lite"/>
    </source>
</evidence>
<comment type="caution">
    <text evidence="2">The sequence shown here is derived from an EMBL/GenBank/DDBJ whole genome shotgun (WGS) entry which is preliminary data.</text>
</comment>
<organism evidence="2 3">
    <name type="scientific">Cudoniella acicularis</name>
    <dbReference type="NCBI Taxonomy" id="354080"/>
    <lineage>
        <taxon>Eukaryota</taxon>
        <taxon>Fungi</taxon>
        <taxon>Dikarya</taxon>
        <taxon>Ascomycota</taxon>
        <taxon>Pezizomycotina</taxon>
        <taxon>Leotiomycetes</taxon>
        <taxon>Helotiales</taxon>
        <taxon>Tricladiaceae</taxon>
        <taxon>Cudoniella</taxon>
    </lineage>
</organism>
<dbReference type="InterPro" id="IPR011333">
    <property type="entry name" value="SKP1/BTB/POZ_sf"/>
</dbReference>
<accession>A0A8H4W006</accession>
<sequence>MRISSSPPRGGEAMNDTSASSGGEASSSLAETPPNFRLPHQLVTLKHPTTEASFMVHKEFACYYSPVLKEAFQQGEVYEISVTWHFEPIQLLVQWLYNQRFDKQTLHEESLNALDEPPDMEVTSLVHEEQFLMGQLWTLAKHLQIPGLQNDAIDQIRRLARKYRTLSMDDEFFGILFDHATPGTALHEAVIDLYSWLLTVEKGAYREKIARGISRTPRTIVSGVLTALPEYGSKGPDYNLNYALYHVDDKGNFPANKPFELVTLRTSKNEYDESFGVHRESACHYSRVLETFLKKQAAGNRELTYIMRYSGAGKRELGSLLQWLYTQQIDRHLSYVDTPDVPYSQLPQRTILGMESDSLLLADLWYMADELKIPSLQKLTIGHLWRMAKKYRFVSSHKGFMDKLTNSGKWTVPHPLSKAVSEIHAWLLVTAEGIHRKYRSDTITTLPVMISTEVLLALAALASETKSNDNAVAALVEESRTISSAAKKRKA</sequence>
<name>A0A8H4W006_9HELO</name>
<evidence type="ECO:0000313" key="3">
    <source>
        <dbReference type="Proteomes" id="UP000566819"/>
    </source>
</evidence>
<dbReference type="Proteomes" id="UP000566819">
    <property type="component" value="Unassembled WGS sequence"/>
</dbReference>
<keyword evidence="3" id="KW-1185">Reference proteome</keyword>
<dbReference type="EMBL" id="JAAMPI010001229">
    <property type="protein sequence ID" value="KAF4626084.1"/>
    <property type="molecule type" value="Genomic_DNA"/>
</dbReference>
<protein>
    <recommendedName>
        <fullName evidence="4">BTB domain-containing protein</fullName>
    </recommendedName>
</protein>
<feature type="compositionally biased region" description="Low complexity" evidence="1">
    <location>
        <begin position="18"/>
        <end position="31"/>
    </location>
</feature>
<feature type="region of interest" description="Disordered" evidence="1">
    <location>
        <begin position="1"/>
        <end position="33"/>
    </location>
</feature>